<feature type="region of interest" description="Disordered" evidence="1">
    <location>
        <begin position="63"/>
        <end position="205"/>
    </location>
</feature>
<name>A0ABN9SUA6_9DINO</name>
<reference evidence="2" key="1">
    <citation type="submission" date="2023-10" db="EMBL/GenBank/DDBJ databases">
        <authorList>
            <person name="Chen Y."/>
            <person name="Shah S."/>
            <person name="Dougan E. K."/>
            <person name="Thang M."/>
            <person name="Chan C."/>
        </authorList>
    </citation>
    <scope>NUCLEOTIDE SEQUENCE [LARGE SCALE GENOMIC DNA]</scope>
</reference>
<sequence>MDKRCRGGGGLRGAAVGHLDLLPAVAKGPSRHGRGELKAAAQGGDLKRLDAATEAWEAQGSEFISSLEPLAPRRLEPRPGAAGGAAGRRGRAAGPRGGGAGRDAAARAQGSGPPTPCGTPGAPPPAARSTRGSRRGAPGCCRRPPPSRSGRWSSASAWPVPATSSAWWGRHSRRRAGRSRSWRPGRSSSWRSSRNCAPPSPGKELQSVQATAAMHLPSQVIRTALVAAAAEPGADGLLGEEATRTPMAIELGFFPDNALDVWSVTLKATKSPWGALFRNVVRIFHRAQNQETGKRGVRDALALLADGSDKVSATGPSGSDAARRAAGRWPRSRASAELAAKPGAGPSICAASGGEGRVEADASSIGRRGIQCDGAAELRYEDVRFYLDVSPSADRDAVARLRPPPPQIWEAAATRVIEDVPEDCSGIGLDASPAAKALCTRRRLMWKRGVGLTTADLERGCEVARTAAVAVDQRVYLGRLLRSQVYYAVASSAGLGGAAQAHLFAARSPTAASVAGFWLLYAHCGYPWAAFVLLERGRSPDVVRQLLLTWCGDSETLLFSAALAHWLLATVEDWSSWRHLVRWPVGEDRFSPSEQSRELMCRKMLYAYTAHHLMTVAAFAYALWARELSVLCCMGLAFEAPVFFTNVRELVVALDAEACDATGQPLLAHVGPRCARRWWQLTGVAVAIGRYPAVLAFYWALACWGSEVGGLPLATRLLFICFGSRMPLARYCLQRAALPGTATDGERLWAGAGPAGGA</sequence>
<feature type="region of interest" description="Disordered" evidence="1">
    <location>
        <begin position="309"/>
        <end position="329"/>
    </location>
</feature>
<evidence type="ECO:0000313" key="3">
    <source>
        <dbReference type="Proteomes" id="UP001189429"/>
    </source>
</evidence>
<evidence type="ECO:0008006" key="4">
    <source>
        <dbReference type="Google" id="ProtNLM"/>
    </source>
</evidence>
<proteinExistence type="predicted"/>
<gene>
    <name evidence="2" type="ORF">PCOR1329_LOCUS32627</name>
</gene>
<feature type="compositionally biased region" description="Basic residues" evidence="1">
    <location>
        <begin position="170"/>
        <end position="183"/>
    </location>
</feature>
<organism evidence="2 3">
    <name type="scientific">Prorocentrum cordatum</name>
    <dbReference type="NCBI Taxonomy" id="2364126"/>
    <lineage>
        <taxon>Eukaryota</taxon>
        <taxon>Sar</taxon>
        <taxon>Alveolata</taxon>
        <taxon>Dinophyceae</taxon>
        <taxon>Prorocentrales</taxon>
        <taxon>Prorocentraceae</taxon>
        <taxon>Prorocentrum</taxon>
    </lineage>
</organism>
<evidence type="ECO:0000256" key="1">
    <source>
        <dbReference type="SAM" id="MobiDB-lite"/>
    </source>
</evidence>
<evidence type="ECO:0000313" key="2">
    <source>
        <dbReference type="EMBL" id="CAK0835998.1"/>
    </source>
</evidence>
<protein>
    <recommendedName>
        <fullName evidence="4">Glycerophosphocholine acyltransferase 1</fullName>
    </recommendedName>
</protein>
<dbReference type="Proteomes" id="UP001189429">
    <property type="component" value="Unassembled WGS sequence"/>
</dbReference>
<feature type="compositionally biased region" description="Low complexity" evidence="1">
    <location>
        <begin position="102"/>
        <end position="112"/>
    </location>
</feature>
<feature type="compositionally biased region" description="Low complexity" evidence="1">
    <location>
        <begin position="184"/>
        <end position="194"/>
    </location>
</feature>
<feature type="compositionally biased region" description="Low complexity" evidence="1">
    <location>
        <begin position="127"/>
        <end position="169"/>
    </location>
</feature>
<comment type="caution">
    <text evidence="2">The sequence shown here is derived from an EMBL/GenBank/DDBJ whole genome shotgun (WGS) entry which is preliminary data.</text>
</comment>
<feature type="compositionally biased region" description="Pro residues" evidence="1">
    <location>
        <begin position="113"/>
        <end position="126"/>
    </location>
</feature>
<accession>A0ABN9SUA6</accession>
<dbReference type="EMBL" id="CAUYUJ010013335">
    <property type="protein sequence ID" value="CAK0835998.1"/>
    <property type="molecule type" value="Genomic_DNA"/>
</dbReference>
<keyword evidence="3" id="KW-1185">Reference proteome</keyword>